<feature type="compositionally biased region" description="Polar residues" evidence="8">
    <location>
        <begin position="1"/>
        <end position="13"/>
    </location>
</feature>
<accession>A0AAD5Y086</accession>
<feature type="transmembrane region" description="Helical" evidence="9">
    <location>
        <begin position="1005"/>
        <end position="1022"/>
    </location>
</feature>
<feature type="transmembrane region" description="Helical" evidence="9">
    <location>
        <begin position="517"/>
        <end position="536"/>
    </location>
</feature>
<dbReference type="GO" id="GO:0015369">
    <property type="term" value="F:calcium:proton antiporter activity"/>
    <property type="evidence" value="ECO:0007669"/>
    <property type="project" value="TreeGrafter"/>
</dbReference>
<protein>
    <recommendedName>
        <fullName evidence="10">Sodium/calcium exchanger membrane region domain-containing protein</fullName>
    </recommendedName>
</protein>
<evidence type="ECO:0000259" key="10">
    <source>
        <dbReference type="Pfam" id="PF01699"/>
    </source>
</evidence>
<keyword evidence="7 9" id="KW-0472">Membrane</keyword>
<feature type="compositionally biased region" description="Low complexity" evidence="8">
    <location>
        <begin position="19"/>
        <end position="28"/>
    </location>
</feature>
<dbReference type="Pfam" id="PF01699">
    <property type="entry name" value="Na_Ca_ex"/>
    <property type="match status" value="2"/>
</dbReference>
<feature type="transmembrane region" description="Helical" evidence="9">
    <location>
        <begin position="483"/>
        <end position="505"/>
    </location>
</feature>
<evidence type="ECO:0000256" key="9">
    <source>
        <dbReference type="SAM" id="Phobius"/>
    </source>
</evidence>
<dbReference type="InterPro" id="IPR004837">
    <property type="entry name" value="NaCa_Exmemb"/>
</dbReference>
<feature type="transmembrane region" description="Helical" evidence="9">
    <location>
        <begin position="869"/>
        <end position="888"/>
    </location>
</feature>
<proteinExistence type="inferred from homology"/>
<dbReference type="GO" id="GO:0006874">
    <property type="term" value="P:intracellular calcium ion homeostasis"/>
    <property type="evidence" value="ECO:0007669"/>
    <property type="project" value="TreeGrafter"/>
</dbReference>
<dbReference type="Gene3D" id="1.20.1420.30">
    <property type="entry name" value="NCX, central ion-binding region"/>
    <property type="match status" value="1"/>
</dbReference>
<evidence type="ECO:0000256" key="5">
    <source>
        <dbReference type="ARBA" id="ARBA00022989"/>
    </source>
</evidence>
<keyword evidence="3" id="KW-0813">Transport</keyword>
<comment type="subcellular location">
    <subcellularLocation>
        <location evidence="1">Endomembrane system</location>
        <topology evidence="1">Multi-pass membrane protein</topology>
    </subcellularLocation>
</comment>
<dbReference type="EMBL" id="JADGJW010000318">
    <property type="protein sequence ID" value="KAJ3220035.1"/>
    <property type="molecule type" value="Genomic_DNA"/>
</dbReference>
<reference evidence="11" key="1">
    <citation type="submission" date="2020-05" db="EMBL/GenBank/DDBJ databases">
        <title>Phylogenomic resolution of chytrid fungi.</title>
        <authorList>
            <person name="Stajich J.E."/>
            <person name="Amses K."/>
            <person name="Simmons R."/>
            <person name="Seto K."/>
            <person name="Myers J."/>
            <person name="Bonds A."/>
            <person name="Quandt C.A."/>
            <person name="Barry K."/>
            <person name="Liu P."/>
            <person name="Grigoriev I."/>
            <person name="Longcore J.E."/>
            <person name="James T.Y."/>
        </authorList>
    </citation>
    <scope>NUCLEOTIDE SEQUENCE</scope>
    <source>
        <strain evidence="11">JEL0476</strain>
    </source>
</reference>
<evidence type="ECO:0000256" key="1">
    <source>
        <dbReference type="ARBA" id="ARBA00004127"/>
    </source>
</evidence>
<keyword evidence="4 9" id="KW-0812">Transmembrane</keyword>
<evidence type="ECO:0000256" key="2">
    <source>
        <dbReference type="ARBA" id="ARBA00008170"/>
    </source>
</evidence>
<evidence type="ECO:0000256" key="7">
    <source>
        <dbReference type="ARBA" id="ARBA00023136"/>
    </source>
</evidence>
<feature type="region of interest" description="Disordered" evidence="8">
    <location>
        <begin position="324"/>
        <end position="348"/>
    </location>
</feature>
<name>A0AAD5Y086_9FUNG</name>
<feature type="transmembrane region" description="Helical" evidence="9">
    <location>
        <begin position="591"/>
        <end position="615"/>
    </location>
</feature>
<feature type="compositionally biased region" description="Acidic residues" evidence="8">
    <location>
        <begin position="97"/>
        <end position="107"/>
    </location>
</feature>
<keyword evidence="12" id="KW-1185">Reference proteome</keyword>
<sequence length="1057" mass="116825">MKKSPINSTSTFNLEKEQSGQQQKSSSNKNKKPNKSVKYNPKSINTRNSSSALEEFLEETSKLISSDEPEEKRIKLMEDAADDFLSAVGRPEKNEGNNEEEEEEEDPEVTVKAMQNLLINLAGYLLWPFGKFVTKKKLPHSHQDSGTPCEYENYDVLDNARDETVVHINDTHEGIQVQSSPKQQPHKNFCPEQLESHLNDHLAFEQAHNDEDDDYSDGLSENSGRLNYVLLKHLLRHPLLLKAHSPSEMRTSVEAPAFLRAHERARAFIKKTSGNANGNDEDAPPTVAQTHVNFPGLHGLTSPILEPVSNFPIVSEGLGLHSSTTSGNTLASADPGHTSPPHPLRNPELHAVPSEEQVSSEYAIILSVRYAMGKQYFKYTLDGINIVFINFLAIVVFTLINFYYLGPKLGFQGISSHNVIFGSALLSVIPLAFFIGTSVSSITAQTSLAVGAVINASFGSIVEVILYILALKEGKELIVEGSIIGSFLCGLLALPGAAMFSGGLIRKEQRFNAKSANVTSTLMIMALIGAFTPTFFQQIYGSFELRCGSCPVSSLPLSGEVSVTALNCKNCHYTQPHATSDPLFESKTKPLMYICAVVLLNFKKLTYAIGLWFTLRTHSKRIYQNSSEKAAKQIGWLKDTIWNQILKHEKEHLLHEKVLSKAYKGKKKDGGRETPSGTSSVKYGSPSSQSSTVRANKEILTSPGLRPTRDCSTLRIRPKSGGVSGLGISDPSSPSSLYSPFPSTVANSSKMNNLFRPKSHDEATTKEKSHDDQISMNPSENELFDDAGSLVSLNLEPAAKGIMKQLESGEGGAHEQGGGHDHPNWGTMKSSIILLISTVSFSLIAEVLIDSVDEILKHYQQIDEKFLGLTLFALIPSVTEFYNAIAFARQGNIVLALEIASAYTIQVALLQIPALVGYSAWYEMYLRSIGDAQIGNYKTASTKMNMEIKKNNYPFHHFIEIFQNLVNKTVTSNFFNFKNEEITSFGVSEKYSYRFTPFTLVFPRWDVYSVLLSTFLLAYIYLEGKSNYFKGSLLLLAYIVLVLGFWFAPINASNFVG</sequence>
<evidence type="ECO:0000256" key="4">
    <source>
        <dbReference type="ARBA" id="ARBA00022692"/>
    </source>
</evidence>
<feature type="region of interest" description="Disordered" evidence="8">
    <location>
        <begin position="1"/>
        <end position="72"/>
    </location>
</feature>
<keyword evidence="6" id="KW-0406">Ion transport</keyword>
<dbReference type="AlphaFoldDB" id="A0AAD5Y086"/>
<feature type="domain" description="Sodium/calcium exchanger membrane region" evidence="10">
    <location>
        <begin position="419"/>
        <end position="535"/>
    </location>
</feature>
<dbReference type="Proteomes" id="UP001211065">
    <property type="component" value="Unassembled WGS sequence"/>
</dbReference>
<feature type="transmembrane region" description="Helical" evidence="9">
    <location>
        <begin position="384"/>
        <end position="405"/>
    </location>
</feature>
<evidence type="ECO:0000313" key="12">
    <source>
        <dbReference type="Proteomes" id="UP001211065"/>
    </source>
</evidence>
<feature type="transmembrane region" description="Helical" evidence="9">
    <location>
        <begin position="448"/>
        <end position="471"/>
    </location>
</feature>
<feature type="transmembrane region" description="Helical" evidence="9">
    <location>
        <begin position="1034"/>
        <end position="1052"/>
    </location>
</feature>
<dbReference type="InterPro" id="IPR044880">
    <property type="entry name" value="NCX_ion-bd_dom_sf"/>
</dbReference>
<feature type="domain" description="Sodium/calcium exchanger membrane region" evidence="10">
    <location>
        <begin position="831"/>
        <end position="920"/>
    </location>
</feature>
<evidence type="ECO:0000313" key="11">
    <source>
        <dbReference type="EMBL" id="KAJ3220035.1"/>
    </source>
</evidence>
<feature type="compositionally biased region" description="Basic and acidic residues" evidence="8">
    <location>
        <begin position="758"/>
        <end position="773"/>
    </location>
</feature>
<dbReference type="GO" id="GO:0012505">
    <property type="term" value="C:endomembrane system"/>
    <property type="evidence" value="ECO:0007669"/>
    <property type="project" value="UniProtKB-SubCell"/>
</dbReference>
<dbReference type="GO" id="GO:0005774">
    <property type="term" value="C:vacuolar membrane"/>
    <property type="evidence" value="ECO:0007669"/>
    <property type="project" value="UniProtKB-ARBA"/>
</dbReference>
<gene>
    <name evidence="11" type="ORF">HK099_004479</name>
</gene>
<feature type="compositionally biased region" description="Polar residues" evidence="8">
    <location>
        <begin position="675"/>
        <end position="694"/>
    </location>
</feature>
<feature type="region of interest" description="Disordered" evidence="8">
    <location>
        <begin position="86"/>
        <end position="107"/>
    </location>
</feature>
<comment type="similarity">
    <text evidence="2">Belongs to the Ca(2+):cation antiporter (CaCA) (TC 2.A.19) family.</text>
</comment>
<feature type="region of interest" description="Disordered" evidence="8">
    <location>
        <begin position="664"/>
        <end position="781"/>
    </location>
</feature>
<feature type="compositionally biased region" description="Low complexity" evidence="8">
    <location>
        <begin position="729"/>
        <end position="743"/>
    </location>
</feature>
<feature type="transmembrane region" description="Helical" evidence="9">
    <location>
        <begin position="417"/>
        <end position="436"/>
    </location>
</feature>
<comment type="caution">
    <text evidence="11">The sequence shown here is derived from an EMBL/GenBank/DDBJ whole genome shotgun (WGS) entry which is preliminary data.</text>
</comment>
<evidence type="ECO:0000256" key="6">
    <source>
        <dbReference type="ARBA" id="ARBA00023065"/>
    </source>
</evidence>
<organism evidence="11 12">
    <name type="scientific">Clydaea vesicula</name>
    <dbReference type="NCBI Taxonomy" id="447962"/>
    <lineage>
        <taxon>Eukaryota</taxon>
        <taxon>Fungi</taxon>
        <taxon>Fungi incertae sedis</taxon>
        <taxon>Chytridiomycota</taxon>
        <taxon>Chytridiomycota incertae sedis</taxon>
        <taxon>Chytridiomycetes</taxon>
        <taxon>Lobulomycetales</taxon>
        <taxon>Lobulomycetaceae</taxon>
        <taxon>Clydaea</taxon>
    </lineage>
</organism>
<feature type="transmembrane region" description="Helical" evidence="9">
    <location>
        <begin position="832"/>
        <end position="849"/>
    </location>
</feature>
<evidence type="ECO:0000256" key="8">
    <source>
        <dbReference type="SAM" id="MobiDB-lite"/>
    </source>
</evidence>
<feature type="transmembrane region" description="Helical" evidence="9">
    <location>
        <begin position="900"/>
        <end position="921"/>
    </location>
</feature>
<keyword evidence="5 9" id="KW-1133">Transmembrane helix</keyword>
<evidence type="ECO:0000256" key="3">
    <source>
        <dbReference type="ARBA" id="ARBA00022448"/>
    </source>
</evidence>
<dbReference type="PANTHER" id="PTHR31503:SF10">
    <property type="entry name" value="VNX1 PROTEIN"/>
    <property type="match status" value="1"/>
</dbReference>
<dbReference type="InterPro" id="IPR004713">
    <property type="entry name" value="CaH_exchang"/>
</dbReference>
<dbReference type="PANTHER" id="PTHR31503">
    <property type="entry name" value="VACUOLAR CALCIUM ION TRANSPORTER"/>
    <property type="match status" value="1"/>
</dbReference>